<dbReference type="SUPFAM" id="SSF46785">
    <property type="entry name" value="Winged helix' DNA-binding domain"/>
    <property type="match status" value="1"/>
</dbReference>
<dbReference type="InterPro" id="IPR050389">
    <property type="entry name" value="LysR-type_TF"/>
</dbReference>
<dbReference type="GO" id="GO:0003677">
    <property type="term" value="F:DNA binding"/>
    <property type="evidence" value="ECO:0007669"/>
    <property type="project" value="UniProtKB-KW"/>
</dbReference>
<dbReference type="PANTHER" id="PTHR30118">
    <property type="entry name" value="HTH-TYPE TRANSCRIPTIONAL REGULATOR LEUO-RELATED"/>
    <property type="match status" value="1"/>
</dbReference>
<evidence type="ECO:0000259" key="5">
    <source>
        <dbReference type="PROSITE" id="PS50931"/>
    </source>
</evidence>
<dbReference type="InterPro" id="IPR036388">
    <property type="entry name" value="WH-like_DNA-bd_sf"/>
</dbReference>
<comment type="similarity">
    <text evidence="1">Belongs to the LysR transcriptional regulatory family.</text>
</comment>
<dbReference type="Proteomes" id="UP001165393">
    <property type="component" value="Unassembled WGS sequence"/>
</dbReference>
<reference evidence="6 7" key="1">
    <citation type="journal article" date="2013" name="Antonie Van Leeuwenhoek">
        <title>Echinimonas agarilytica gen. nov., sp. nov., a new gammaproteobacterium isolated from the sea urchin Strongylocentrotus intermedius.</title>
        <authorList>
            <person name="Nedashkovskaya O.I."/>
            <person name="Stenkova A.M."/>
            <person name="Zhukova N.V."/>
            <person name="Van Trappen S."/>
            <person name="Lee J.S."/>
            <person name="Kim S.B."/>
        </authorList>
    </citation>
    <scope>NUCLEOTIDE SEQUENCE [LARGE SCALE GENOMIC DNA]</scope>
    <source>
        <strain evidence="6 7">KMM 6351</strain>
    </source>
</reference>
<dbReference type="AlphaFoldDB" id="A0AA41W3J7"/>
<evidence type="ECO:0000256" key="1">
    <source>
        <dbReference type="ARBA" id="ARBA00009437"/>
    </source>
</evidence>
<feature type="domain" description="HTH lysR-type" evidence="5">
    <location>
        <begin position="1"/>
        <end position="58"/>
    </location>
</feature>
<keyword evidence="7" id="KW-1185">Reference proteome</keyword>
<keyword evidence="4" id="KW-0804">Transcription</keyword>
<evidence type="ECO:0000256" key="2">
    <source>
        <dbReference type="ARBA" id="ARBA00023015"/>
    </source>
</evidence>
<proteinExistence type="inferred from homology"/>
<sequence>MDLNNLNVFIALFETGSTQRAALQLGRSQSYVSKTLAQLREDLDDSLFIRSANGLEPTTYAKRIAPKLKLAIASVESAIEPDQFSPSSIDTINIHVSEPLILAFGKPIIEAIRAETTAKITLVHWRSDSEQSILEGGVEIGIHAITDRSQEFYQRKIFTATAVQRGKQGAEMIKVHVDNFNEFSPVYERETGKIEPTIVTDNTGLGLQLEDQYNRYHLKLATADTSSHLNFDVGYVIKSSRREEPKIQWISKIIDDVIKNNTHRL</sequence>
<dbReference type="EMBL" id="JAMQGP010000001">
    <property type="protein sequence ID" value="MCM2678154.1"/>
    <property type="molecule type" value="Genomic_DNA"/>
</dbReference>
<evidence type="ECO:0000256" key="3">
    <source>
        <dbReference type="ARBA" id="ARBA00023125"/>
    </source>
</evidence>
<dbReference type="Gene3D" id="1.10.10.10">
    <property type="entry name" value="Winged helix-like DNA-binding domain superfamily/Winged helix DNA-binding domain"/>
    <property type="match status" value="1"/>
</dbReference>
<gene>
    <name evidence="6" type="ORF">NAF29_00515</name>
</gene>
<comment type="caution">
    <text evidence="6">The sequence shown here is derived from an EMBL/GenBank/DDBJ whole genome shotgun (WGS) entry which is preliminary data.</text>
</comment>
<name>A0AA41W3J7_9GAMM</name>
<evidence type="ECO:0000256" key="4">
    <source>
        <dbReference type="ARBA" id="ARBA00023163"/>
    </source>
</evidence>
<dbReference type="Pfam" id="PF00126">
    <property type="entry name" value="HTH_1"/>
    <property type="match status" value="1"/>
</dbReference>
<dbReference type="RefSeq" id="WP_251259471.1">
    <property type="nucleotide sequence ID" value="NZ_JAMQGP010000001.1"/>
</dbReference>
<dbReference type="GO" id="GO:0003700">
    <property type="term" value="F:DNA-binding transcription factor activity"/>
    <property type="evidence" value="ECO:0007669"/>
    <property type="project" value="InterPro"/>
</dbReference>
<dbReference type="PROSITE" id="PS50931">
    <property type="entry name" value="HTH_LYSR"/>
    <property type="match status" value="1"/>
</dbReference>
<evidence type="ECO:0000313" key="7">
    <source>
        <dbReference type="Proteomes" id="UP001165393"/>
    </source>
</evidence>
<keyword evidence="3" id="KW-0238">DNA-binding</keyword>
<organism evidence="6 7">
    <name type="scientific">Echinimonas agarilytica</name>
    <dbReference type="NCBI Taxonomy" id="1215918"/>
    <lineage>
        <taxon>Bacteria</taxon>
        <taxon>Pseudomonadati</taxon>
        <taxon>Pseudomonadota</taxon>
        <taxon>Gammaproteobacteria</taxon>
        <taxon>Alteromonadales</taxon>
        <taxon>Echinimonadaceae</taxon>
        <taxon>Echinimonas</taxon>
    </lineage>
</organism>
<accession>A0AA41W3J7</accession>
<protein>
    <submittedName>
        <fullName evidence="6">LysR family transcriptional regulator</fullName>
    </submittedName>
</protein>
<evidence type="ECO:0000313" key="6">
    <source>
        <dbReference type="EMBL" id="MCM2678154.1"/>
    </source>
</evidence>
<dbReference type="InterPro" id="IPR000847">
    <property type="entry name" value="LysR_HTH_N"/>
</dbReference>
<keyword evidence="2" id="KW-0805">Transcription regulation</keyword>
<dbReference type="PANTHER" id="PTHR30118:SF11">
    <property type="entry name" value="HTH-TYPE TRANSCRIPTIONAL REGULATOR YIDZ"/>
    <property type="match status" value="1"/>
</dbReference>
<dbReference type="InterPro" id="IPR036390">
    <property type="entry name" value="WH_DNA-bd_sf"/>
</dbReference>